<evidence type="ECO:0000259" key="3">
    <source>
        <dbReference type="Pfam" id="PF08501"/>
    </source>
</evidence>
<evidence type="ECO:0000313" key="5">
    <source>
        <dbReference type="Proteomes" id="UP000619486"/>
    </source>
</evidence>
<keyword evidence="2" id="KW-0057">Aromatic amino acid biosynthesis</keyword>
<dbReference type="Gene3D" id="3.40.50.720">
    <property type="entry name" value="NAD(P)-binding Rossmann-like Domain"/>
    <property type="match status" value="1"/>
</dbReference>
<organism evidence="4 5">
    <name type="scientific">Streptomyces purpureus</name>
    <dbReference type="NCBI Taxonomy" id="1951"/>
    <lineage>
        <taxon>Bacteria</taxon>
        <taxon>Bacillati</taxon>
        <taxon>Actinomycetota</taxon>
        <taxon>Actinomycetes</taxon>
        <taxon>Kitasatosporales</taxon>
        <taxon>Streptomycetaceae</taxon>
        <taxon>Streptomyces</taxon>
    </lineage>
</organism>
<dbReference type="SUPFAM" id="SSF53223">
    <property type="entry name" value="Aminoacid dehydrogenase-like, N-terminal domain"/>
    <property type="match status" value="1"/>
</dbReference>
<dbReference type="PANTHER" id="PTHR21089:SF1">
    <property type="entry name" value="BIFUNCTIONAL 3-DEHYDROQUINATE DEHYDRATASE_SHIKIMATE DEHYDROGENASE, CHLOROPLASTIC"/>
    <property type="match status" value="1"/>
</dbReference>
<dbReference type="GO" id="GO:0009423">
    <property type="term" value="P:chorismate biosynthetic process"/>
    <property type="evidence" value="ECO:0007669"/>
    <property type="project" value="TreeGrafter"/>
</dbReference>
<accession>A0A918HID2</accession>
<name>A0A918HID2_9ACTN</name>
<dbReference type="RefSeq" id="WP_019886437.1">
    <property type="nucleotide sequence ID" value="NZ_BMQQ01000043.1"/>
</dbReference>
<dbReference type="GO" id="GO:0004764">
    <property type="term" value="F:shikimate 3-dehydrogenase (NADP+) activity"/>
    <property type="evidence" value="ECO:0007669"/>
    <property type="project" value="InterPro"/>
</dbReference>
<dbReference type="AlphaFoldDB" id="A0A918HID2"/>
<evidence type="ECO:0000256" key="1">
    <source>
        <dbReference type="ARBA" id="ARBA00004871"/>
    </source>
</evidence>
<comment type="pathway">
    <text evidence="1">Metabolic intermediate biosynthesis; chorismate biosynthesis; chorismate from D-erythrose 4-phosphate and phosphoenolpyruvate: step 4/7.</text>
</comment>
<keyword evidence="2" id="KW-0028">Amino-acid biosynthesis</keyword>
<keyword evidence="5" id="KW-1185">Reference proteome</keyword>
<dbReference type="InterPro" id="IPR036291">
    <property type="entry name" value="NAD(P)-bd_dom_sf"/>
</dbReference>
<dbReference type="GO" id="GO:0050661">
    <property type="term" value="F:NADP binding"/>
    <property type="evidence" value="ECO:0007669"/>
    <property type="project" value="TreeGrafter"/>
</dbReference>
<reference evidence="4" key="2">
    <citation type="submission" date="2020-09" db="EMBL/GenBank/DDBJ databases">
        <authorList>
            <person name="Sun Q."/>
            <person name="Ohkuma M."/>
        </authorList>
    </citation>
    <scope>NUCLEOTIDE SEQUENCE</scope>
    <source>
        <strain evidence="4">JCM 3172</strain>
    </source>
</reference>
<reference evidence="4" key="1">
    <citation type="journal article" date="2014" name="Int. J. Syst. Evol. Microbiol.">
        <title>Complete genome sequence of Corynebacterium casei LMG S-19264T (=DSM 44701T), isolated from a smear-ripened cheese.</title>
        <authorList>
            <consortium name="US DOE Joint Genome Institute (JGI-PGF)"/>
            <person name="Walter F."/>
            <person name="Albersmeier A."/>
            <person name="Kalinowski J."/>
            <person name="Ruckert C."/>
        </authorList>
    </citation>
    <scope>NUCLEOTIDE SEQUENCE</scope>
    <source>
        <strain evidence="4">JCM 3172</strain>
    </source>
</reference>
<dbReference type="SUPFAM" id="SSF51735">
    <property type="entry name" value="NAD(P)-binding Rossmann-fold domains"/>
    <property type="match status" value="1"/>
</dbReference>
<dbReference type="GO" id="GO:0005829">
    <property type="term" value="C:cytosol"/>
    <property type="evidence" value="ECO:0007669"/>
    <property type="project" value="TreeGrafter"/>
</dbReference>
<proteinExistence type="predicted"/>
<dbReference type="Gene3D" id="3.40.50.10860">
    <property type="entry name" value="Leucine Dehydrogenase, chain A, domain 1"/>
    <property type="match status" value="1"/>
</dbReference>
<dbReference type="InterPro" id="IPR046346">
    <property type="entry name" value="Aminoacid_DH-like_N_sf"/>
</dbReference>
<sequence length="277" mass="29333">MSDDARHQQPRITGTTRLYAVLGDPVAQVQAPTMVNPLLARLSRDAVLVPVHVRHDQLAAVVTGLKAVENLDGLLVTVPHKVAVRRFADLESPAVQLSGSANVLRREPDGRWHADNFDGAGFVAGLEAAGHRPAGSRVTLVGTGGAGCAIAPALLAAGVDHLVLCDLDPARTAALAARLDTRWPGRTTHATRPDVDGADLVVNATPLGLRESDPLPFDPAGLAPGTLVADIIMKPRETRLLRTALAHGLPVHYGAPMLESQVALYREYFSLDFPQGQ</sequence>
<dbReference type="Proteomes" id="UP000619486">
    <property type="component" value="Unassembled WGS sequence"/>
</dbReference>
<evidence type="ECO:0000256" key="2">
    <source>
        <dbReference type="ARBA" id="ARBA00023141"/>
    </source>
</evidence>
<protein>
    <submittedName>
        <fullName evidence="4">Shikimate dehydrogenase</fullName>
    </submittedName>
</protein>
<gene>
    <name evidence="4" type="primary">rifI</name>
    <name evidence="4" type="ORF">GCM10014713_65430</name>
</gene>
<dbReference type="InterPro" id="IPR013708">
    <property type="entry name" value="Shikimate_DH-bd_N"/>
</dbReference>
<dbReference type="GO" id="GO:0019632">
    <property type="term" value="P:shikimate metabolic process"/>
    <property type="evidence" value="ECO:0007669"/>
    <property type="project" value="TreeGrafter"/>
</dbReference>
<dbReference type="GO" id="GO:0009073">
    <property type="term" value="P:aromatic amino acid family biosynthetic process"/>
    <property type="evidence" value="ECO:0007669"/>
    <property type="project" value="UniProtKB-KW"/>
</dbReference>
<evidence type="ECO:0000313" key="4">
    <source>
        <dbReference type="EMBL" id="GGT63050.1"/>
    </source>
</evidence>
<feature type="domain" description="Shikimate dehydrogenase substrate binding N-terminal" evidence="3">
    <location>
        <begin position="21"/>
        <end position="104"/>
    </location>
</feature>
<dbReference type="CDD" id="cd01065">
    <property type="entry name" value="NAD_bind_Shikimate_DH"/>
    <property type="match status" value="1"/>
</dbReference>
<dbReference type="PANTHER" id="PTHR21089">
    <property type="entry name" value="SHIKIMATE DEHYDROGENASE"/>
    <property type="match status" value="1"/>
</dbReference>
<dbReference type="Pfam" id="PF08501">
    <property type="entry name" value="Shikimate_dh_N"/>
    <property type="match status" value="1"/>
</dbReference>
<comment type="caution">
    <text evidence="4">The sequence shown here is derived from an EMBL/GenBank/DDBJ whole genome shotgun (WGS) entry which is preliminary data.</text>
</comment>
<dbReference type="InterPro" id="IPR022893">
    <property type="entry name" value="Shikimate_DH_fam"/>
</dbReference>
<dbReference type="EMBL" id="BMQQ01000043">
    <property type="protein sequence ID" value="GGT63050.1"/>
    <property type="molecule type" value="Genomic_DNA"/>
</dbReference>